<dbReference type="InterPro" id="IPR037099">
    <property type="entry name" value="Fum_R/Succ_DH_flav-like_C_sf"/>
</dbReference>
<dbReference type="GO" id="GO:0000104">
    <property type="term" value="F:succinate dehydrogenase activity"/>
    <property type="evidence" value="ECO:0007669"/>
    <property type="project" value="TreeGrafter"/>
</dbReference>
<evidence type="ECO:0000256" key="3">
    <source>
        <dbReference type="ARBA" id="ARBA00023002"/>
    </source>
</evidence>
<keyword evidence="2" id="KW-0285">Flavoprotein</keyword>
<keyword evidence="9" id="KW-1185">Reference proteome</keyword>
<reference evidence="8 9" key="1">
    <citation type="submission" date="2019-05" db="EMBL/GenBank/DDBJ databases">
        <title>Arcobacter sp. nov., isolated from sea sediment.</title>
        <authorList>
            <person name="Kim W."/>
        </authorList>
    </citation>
    <scope>NUCLEOTIDE SEQUENCE [LARGE SCALE GENOMIC DNA]</scope>
    <source>
        <strain evidence="8 9">CAU 1517</strain>
    </source>
</reference>
<dbReference type="PANTHER" id="PTHR11632:SF51">
    <property type="entry name" value="SUCCINATE DEHYDROGENASE [UBIQUINONE] FLAVOPROTEIN SUBUNIT, MITOCHONDRIAL"/>
    <property type="match status" value="1"/>
</dbReference>
<dbReference type="Proteomes" id="UP000308901">
    <property type="component" value="Unassembled WGS sequence"/>
</dbReference>
<dbReference type="Gene3D" id="3.90.700.10">
    <property type="entry name" value="Succinate dehydrogenase/fumarate reductase flavoprotein, catalytic domain"/>
    <property type="match status" value="1"/>
</dbReference>
<feature type="active site" description="Proton acceptor" evidence="5">
    <location>
        <position position="271"/>
    </location>
</feature>
<feature type="domain" description="FAD-dependent oxidoreductase 2 FAD-binding" evidence="6">
    <location>
        <begin position="3"/>
        <end position="367"/>
    </location>
</feature>
<keyword evidence="3" id="KW-0560">Oxidoreductase</keyword>
<dbReference type="PRINTS" id="PR00368">
    <property type="entry name" value="FADPNR"/>
</dbReference>
<dbReference type="AlphaFoldDB" id="A0A5R8Y2V4"/>
<dbReference type="Pfam" id="PF02910">
    <property type="entry name" value="Succ_DH_flav_C"/>
    <property type="match status" value="1"/>
</dbReference>
<dbReference type="Gene3D" id="1.20.58.100">
    <property type="entry name" value="Fumarate reductase/succinate dehydrogenase flavoprotein-like, C-terminal domain"/>
    <property type="match status" value="1"/>
</dbReference>
<dbReference type="PANTHER" id="PTHR11632">
    <property type="entry name" value="SUCCINATE DEHYDROGENASE 2 FLAVOPROTEIN SUBUNIT"/>
    <property type="match status" value="1"/>
</dbReference>
<dbReference type="GO" id="GO:0009061">
    <property type="term" value="P:anaerobic respiration"/>
    <property type="evidence" value="ECO:0007669"/>
    <property type="project" value="TreeGrafter"/>
</dbReference>
<organism evidence="8 9">
    <name type="scientific">Arcobacter arenosus</name>
    <dbReference type="NCBI Taxonomy" id="2576037"/>
    <lineage>
        <taxon>Bacteria</taxon>
        <taxon>Pseudomonadati</taxon>
        <taxon>Campylobacterota</taxon>
        <taxon>Epsilonproteobacteria</taxon>
        <taxon>Campylobacterales</taxon>
        <taxon>Arcobacteraceae</taxon>
        <taxon>Arcobacter</taxon>
    </lineage>
</organism>
<evidence type="ECO:0000256" key="5">
    <source>
        <dbReference type="PIRSR" id="PIRSR630664-50"/>
    </source>
</evidence>
<dbReference type="OrthoDB" id="9806724at2"/>
<evidence type="ECO:0000256" key="4">
    <source>
        <dbReference type="PIRSR" id="PIRSR000171-1"/>
    </source>
</evidence>
<gene>
    <name evidence="8" type="ORF">FDK22_05210</name>
</gene>
<dbReference type="EMBL" id="VANU01000002">
    <property type="protein sequence ID" value="TLP39271.1"/>
    <property type="molecule type" value="Genomic_DNA"/>
</dbReference>
<dbReference type="Gene3D" id="3.50.50.60">
    <property type="entry name" value="FAD/NAD(P)-binding domain"/>
    <property type="match status" value="1"/>
</dbReference>
<dbReference type="PRINTS" id="PR00411">
    <property type="entry name" value="PNDRDTASEI"/>
</dbReference>
<evidence type="ECO:0000259" key="6">
    <source>
        <dbReference type="Pfam" id="PF00890"/>
    </source>
</evidence>
<dbReference type="GO" id="GO:0009055">
    <property type="term" value="F:electron transfer activity"/>
    <property type="evidence" value="ECO:0007669"/>
    <property type="project" value="TreeGrafter"/>
</dbReference>
<protein>
    <submittedName>
        <fullName evidence="8">FAD-dependent oxidoreductase</fullName>
    </submittedName>
</protein>
<comment type="caution">
    <text evidence="8">The sequence shown here is derived from an EMBL/GenBank/DDBJ whole genome shotgun (WGS) entry which is preliminary data.</text>
</comment>
<dbReference type="GO" id="GO:0005886">
    <property type="term" value="C:plasma membrane"/>
    <property type="evidence" value="ECO:0007669"/>
    <property type="project" value="TreeGrafter"/>
</dbReference>
<dbReference type="InterPro" id="IPR003953">
    <property type="entry name" value="FAD-dep_OxRdtase_2_FAD-bd"/>
</dbReference>
<dbReference type="SUPFAM" id="SSF56425">
    <property type="entry name" value="Succinate dehydrogenase/fumarate reductase flavoprotein, catalytic domain"/>
    <property type="match status" value="1"/>
</dbReference>
<feature type="active site" description="Proton acceptor" evidence="4">
    <location>
        <position position="266"/>
    </location>
</feature>
<evidence type="ECO:0000256" key="1">
    <source>
        <dbReference type="ARBA" id="ARBA00001974"/>
    </source>
</evidence>
<dbReference type="PIRSF" id="PIRSF000171">
    <property type="entry name" value="SDHA_APRA_LASPO"/>
    <property type="match status" value="1"/>
</dbReference>
<evidence type="ECO:0000313" key="8">
    <source>
        <dbReference type="EMBL" id="TLP39271.1"/>
    </source>
</evidence>
<proteinExistence type="predicted"/>
<dbReference type="SUPFAM" id="SSF46977">
    <property type="entry name" value="Succinate dehydrogenase/fumarate reductase flavoprotein C-terminal domain"/>
    <property type="match status" value="1"/>
</dbReference>
<dbReference type="InterPro" id="IPR015939">
    <property type="entry name" value="Fum_Rdtase/Succ_DH_flav-like_C"/>
</dbReference>
<dbReference type="Pfam" id="PF00890">
    <property type="entry name" value="FAD_binding_2"/>
    <property type="match status" value="1"/>
</dbReference>
<dbReference type="SUPFAM" id="SSF51905">
    <property type="entry name" value="FAD/NAD(P)-binding domain"/>
    <property type="match status" value="1"/>
</dbReference>
<dbReference type="GO" id="GO:0050660">
    <property type="term" value="F:flavin adenine dinucleotide binding"/>
    <property type="evidence" value="ECO:0007669"/>
    <property type="project" value="TreeGrafter"/>
</dbReference>
<evidence type="ECO:0000313" key="9">
    <source>
        <dbReference type="Proteomes" id="UP000308901"/>
    </source>
</evidence>
<name>A0A5R8Y2V4_9BACT</name>
<evidence type="ECO:0000256" key="2">
    <source>
        <dbReference type="ARBA" id="ARBA00022630"/>
    </source>
</evidence>
<sequence>MIDVLIIGSGGAGLTAALNAKKNGSEVLVVSKTYPTHSQTCQAQGGINAVLNETNDDNNQNYINDTYKASHNLGNQKNIKYLCENSKNTLMWLDSIGVPFSRNKNYGIAQRKFGGTKAKRTCYSSDYTGLKILHTLYDQCIKEEIEFLNEHYLLDLIVEENCVKGTIVLNMQTSELIQIAAKTVILATGGYAGLYHQFTTNSFVSTGDGIAAAFRAGAKLSNMEFIQFHPTTLENKNILISESARGEGGYLVDKDGNRFIDELKPRDEVARAIFKKNHDGEKVYLDLRHLGIEKIQEAMPQERRLVIDFLNLKMEEDLIPINPSAHYTMGGIETDIDAKTSIKNLYACGECSQSGIHGANRLGGNSLLEIITFGQVAGKNASDSAKEIDDLSISDIQYKKNEKQIEEIFEKETNLDYLKIKKEIGKLFFVNVGLFREEKKLIKALDYINKKKEEISKIGIKNKDKIYNKNLIELLELKNLITLCEPILLCAIERKESRGAHYRVDFKDKSLEYEKNSVCLLKDGKIKNYFEDVL</sequence>
<dbReference type="InterPro" id="IPR036188">
    <property type="entry name" value="FAD/NAD-bd_sf"/>
</dbReference>
<dbReference type="RefSeq" id="WP_138151854.1">
    <property type="nucleotide sequence ID" value="NZ_VANU01000002.1"/>
</dbReference>
<accession>A0A5R8Y2V4</accession>
<dbReference type="InterPro" id="IPR027477">
    <property type="entry name" value="Succ_DH/fumarate_Rdtase_cat_sf"/>
</dbReference>
<feature type="domain" description="Fumarate reductase/succinate dehydrogenase flavoprotein-like C-terminal" evidence="7">
    <location>
        <begin position="422"/>
        <end position="510"/>
    </location>
</feature>
<comment type="cofactor">
    <cofactor evidence="1">
        <name>FAD</name>
        <dbReference type="ChEBI" id="CHEBI:57692"/>
    </cofactor>
</comment>
<evidence type="ECO:0000259" key="7">
    <source>
        <dbReference type="Pfam" id="PF02910"/>
    </source>
</evidence>
<dbReference type="InterPro" id="IPR030664">
    <property type="entry name" value="SdhA/FrdA/AprA"/>
</dbReference>